<sequence>MNQFRQTSPDIRVIREKECRKLTGICRTTRYIMERNGKFPARRQLGGRSVGWVLAEVLEWVNNQPKVALGRNSRKLEI</sequence>
<dbReference type="EMBL" id="PIDS01000469">
    <property type="protein sequence ID" value="PLL38793.1"/>
    <property type="molecule type" value="Genomic_DNA"/>
</dbReference>
<dbReference type="Gene3D" id="1.10.238.160">
    <property type="match status" value="1"/>
</dbReference>
<name>A0A2J4R6E0_9ENTR</name>
<dbReference type="Proteomes" id="UP000234505">
    <property type="component" value="Unassembled WGS sequence"/>
</dbReference>
<dbReference type="InterPro" id="IPR010260">
    <property type="entry name" value="AlpA"/>
</dbReference>
<reference evidence="1 2" key="1">
    <citation type="submission" date="2017-11" db="EMBL/GenBank/DDBJ databases">
        <authorList>
            <person name="Han C.G."/>
        </authorList>
    </citation>
    <scope>NUCLEOTIDE SEQUENCE [LARGE SCALE GENOMIC DNA]</scope>
    <source>
        <strain evidence="1 2">A11</strain>
    </source>
</reference>
<protein>
    <submittedName>
        <fullName evidence="1">DNA-binding protein</fullName>
    </submittedName>
</protein>
<reference evidence="1 2" key="2">
    <citation type="submission" date="2018-01" db="EMBL/GenBank/DDBJ databases">
        <title>Genomic study of Klebsiella pneumoniae.</title>
        <authorList>
            <person name="Yang Y."/>
            <person name="Bicalho R."/>
        </authorList>
    </citation>
    <scope>NUCLEOTIDE SEQUENCE [LARGE SCALE GENOMIC DNA]</scope>
    <source>
        <strain evidence="1 2">A11</strain>
    </source>
</reference>
<evidence type="ECO:0000313" key="2">
    <source>
        <dbReference type="Proteomes" id="UP000234505"/>
    </source>
</evidence>
<dbReference type="AlphaFoldDB" id="A0A2J4R6E0"/>
<accession>A0A2J4R6E0</accession>
<comment type="caution">
    <text evidence="1">The sequence shown here is derived from an EMBL/GenBank/DDBJ whole genome shotgun (WGS) entry which is preliminary data.</text>
</comment>
<gene>
    <name evidence="1" type="ORF">CWN50_14890</name>
</gene>
<evidence type="ECO:0000313" key="1">
    <source>
        <dbReference type="EMBL" id="PLL38793.1"/>
    </source>
</evidence>
<organism evidence="1 2">
    <name type="scientific">Klebsiella michiganensis</name>
    <dbReference type="NCBI Taxonomy" id="1134687"/>
    <lineage>
        <taxon>Bacteria</taxon>
        <taxon>Pseudomonadati</taxon>
        <taxon>Pseudomonadota</taxon>
        <taxon>Gammaproteobacteria</taxon>
        <taxon>Enterobacterales</taxon>
        <taxon>Enterobacteriaceae</taxon>
        <taxon>Klebsiella/Raoultella group</taxon>
        <taxon>Klebsiella</taxon>
    </lineage>
</organism>
<keyword evidence="1" id="KW-0238">DNA-binding</keyword>
<dbReference type="Pfam" id="PF05930">
    <property type="entry name" value="Phage_AlpA"/>
    <property type="match status" value="1"/>
</dbReference>
<dbReference type="GO" id="GO:0003677">
    <property type="term" value="F:DNA binding"/>
    <property type="evidence" value="ECO:0007669"/>
    <property type="project" value="UniProtKB-KW"/>
</dbReference>
<proteinExistence type="predicted"/>